<accession>A0A2P2PG08</accession>
<dbReference type="AlphaFoldDB" id="A0A2P2PG08"/>
<organism evidence="1">
    <name type="scientific">Rhizophora mucronata</name>
    <name type="common">Asiatic mangrove</name>
    <dbReference type="NCBI Taxonomy" id="61149"/>
    <lineage>
        <taxon>Eukaryota</taxon>
        <taxon>Viridiplantae</taxon>
        <taxon>Streptophyta</taxon>
        <taxon>Embryophyta</taxon>
        <taxon>Tracheophyta</taxon>
        <taxon>Spermatophyta</taxon>
        <taxon>Magnoliopsida</taxon>
        <taxon>eudicotyledons</taxon>
        <taxon>Gunneridae</taxon>
        <taxon>Pentapetalae</taxon>
        <taxon>rosids</taxon>
        <taxon>fabids</taxon>
        <taxon>Malpighiales</taxon>
        <taxon>Rhizophoraceae</taxon>
        <taxon>Rhizophora</taxon>
    </lineage>
</organism>
<dbReference type="EMBL" id="GGEC01073184">
    <property type="protein sequence ID" value="MBX53668.1"/>
    <property type="molecule type" value="Transcribed_RNA"/>
</dbReference>
<protein>
    <submittedName>
        <fullName evidence="1">Uncharacterized protein</fullName>
    </submittedName>
</protein>
<reference evidence="1" key="1">
    <citation type="submission" date="2018-02" db="EMBL/GenBank/DDBJ databases">
        <title>Rhizophora mucronata_Transcriptome.</title>
        <authorList>
            <person name="Meera S.P."/>
            <person name="Sreeshan A."/>
            <person name="Augustine A."/>
        </authorList>
    </citation>
    <scope>NUCLEOTIDE SEQUENCE</scope>
    <source>
        <tissue evidence="1">Leaf</tissue>
    </source>
</reference>
<evidence type="ECO:0000313" key="1">
    <source>
        <dbReference type="EMBL" id="MBX53668.1"/>
    </source>
</evidence>
<proteinExistence type="predicted"/>
<name>A0A2P2PG08_RHIMU</name>
<sequence>MIGSKGHCIYYNFVFASLF</sequence>